<gene>
    <name evidence="3" type="ORF">Anas_09183</name>
</gene>
<proteinExistence type="predicted"/>
<reference evidence="3 4" key="1">
    <citation type="journal article" date="2019" name="PLoS Biol.">
        <title>Sex chromosomes control vertical transmission of feminizing Wolbachia symbionts in an isopod.</title>
        <authorList>
            <person name="Becking T."/>
            <person name="Chebbi M.A."/>
            <person name="Giraud I."/>
            <person name="Moumen B."/>
            <person name="Laverre T."/>
            <person name="Caubet Y."/>
            <person name="Peccoud J."/>
            <person name="Gilbert C."/>
            <person name="Cordaux R."/>
        </authorList>
    </citation>
    <scope>NUCLEOTIDE SEQUENCE [LARGE SCALE GENOMIC DNA]</scope>
    <source>
        <strain evidence="3">ANa2</strain>
        <tissue evidence="3">Whole body excluding digestive tract and cuticle</tissue>
    </source>
</reference>
<accession>A0A5N5TP42</accession>
<feature type="region of interest" description="Disordered" evidence="1">
    <location>
        <begin position="398"/>
        <end position="561"/>
    </location>
</feature>
<keyword evidence="4" id="KW-1185">Reference proteome</keyword>
<feature type="compositionally biased region" description="Low complexity" evidence="1">
    <location>
        <begin position="477"/>
        <end position="497"/>
    </location>
</feature>
<feature type="compositionally biased region" description="Low complexity" evidence="1">
    <location>
        <begin position="7"/>
        <end position="20"/>
    </location>
</feature>
<feature type="region of interest" description="Disordered" evidence="1">
    <location>
        <begin position="337"/>
        <end position="361"/>
    </location>
</feature>
<feature type="compositionally biased region" description="Polar residues" evidence="1">
    <location>
        <begin position="111"/>
        <end position="129"/>
    </location>
</feature>
<feature type="compositionally biased region" description="Polar residues" evidence="1">
    <location>
        <begin position="498"/>
        <end position="515"/>
    </location>
</feature>
<comment type="caution">
    <text evidence="3">The sequence shown here is derived from an EMBL/GenBank/DDBJ whole genome shotgun (WGS) entry which is preliminary data.</text>
</comment>
<feature type="compositionally biased region" description="Low complexity" evidence="1">
    <location>
        <begin position="55"/>
        <end position="73"/>
    </location>
</feature>
<dbReference type="OrthoDB" id="6378468at2759"/>
<evidence type="ECO:0000259" key="2">
    <source>
        <dbReference type="Pfam" id="PF17105"/>
    </source>
</evidence>
<dbReference type="EMBL" id="SEYY01000133">
    <property type="protein sequence ID" value="KAB7507947.1"/>
    <property type="molecule type" value="Genomic_DNA"/>
</dbReference>
<feature type="compositionally biased region" description="Polar residues" evidence="1">
    <location>
        <begin position="337"/>
        <end position="357"/>
    </location>
</feature>
<feature type="domain" description="Bromodomain protein 4 C-terminal" evidence="2">
    <location>
        <begin position="521"/>
        <end position="558"/>
    </location>
</feature>
<name>A0A5N5TP42_9CRUS</name>
<dbReference type="InterPro" id="IPR031354">
    <property type="entry name" value="BRD4_CDT"/>
</dbReference>
<dbReference type="Proteomes" id="UP000326759">
    <property type="component" value="Unassembled WGS sequence"/>
</dbReference>
<feature type="region of interest" description="Disordered" evidence="1">
    <location>
        <begin position="1"/>
        <end position="138"/>
    </location>
</feature>
<feature type="compositionally biased region" description="Polar residues" evidence="1">
    <location>
        <begin position="74"/>
        <end position="86"/>
    </location>
</feature>
<evidence type="ECO:0000256" key="1">
    <source>
        <dbReference type="SAM" id="MobiDB-lite"/>
    </source>
</evidence>
<feature type="compositionally biased region" description="Basic and acidic residues" evidence="1">
    <location>
        <begin position="519"/>
        <end position="547"/>
    </location>
</feature>
<evidence type="ECO:0000313" key="4">
    <source>
        <dbReference type="Proteomes" id="UP000326759"/>
    </source>
</evidence>
<organism evidence="3 4">
    <name type="scientific">Armadillidium nasatum</name>
    <dbReference type="NCBI Taxonomy" id="96803"/>
    <lineage>
        <taxon>Eukaryota</taxon>
        <taxon>Metazoa</taxon>
        <taxon>Ecdysozoa</taxon>
        <taxon>Arthropoda</taxon>
        <taxon>Crustacea</taxon>
        <taxon>Multicrustacea</taxon>
        <taxon>Malacostraca</taxon>
        <taxon>Eumalacostraca</taxon>
        <taxon>Peracarida</taxon>
        <taxon>Isopoda</taxon>
        <taxon>Oniscidea</taxon>
        <taxon>Crinocheta</taxon>
        <taxon>Armadillidiidae</taxon>
        <taxon>Armadillidium</taxon>
    </lineage>
</organism>
<dbReference type="Pfam" id="PF17105">
    <property type="entry name" value="BRD4_CDT"/>
    <property type="match status" value="1"/>
</dbReference>
<sequence length="561" mass="60966">MPSDLPQQQSSSLQQQSSSLVKLGVSEPLNSQSQLQKLPPQPVVPQHQPPPIQPPQQQQSQHQPQVQSQQPSSNYLVHNSSVTTASQKHHGGNLPQNSTSSRNEMLGDTSGGQYDTASLSSQNPQMNARTSRDSLKYEDQVIQSELQMMMMRDSMKMSQNYSRQTSLPVGGNSIPHSAVSNGFSSDNSIGLPTSGDHGLGGPVSSVGGSLSHMPAMSVGNLPLSSVGSHQSLLQNISMMNSSLDELSSASSLPYSHNSVMPSLHDISASHMGDGNLPDLKMAGLETSLGYNFGTGQMQSMSQDVSGGLMHQQSHHQPQGSVEVASLQNYINVQKKSISQSLPETPKMSMSNSGSAASLNKAKVTPKNLSSWSSLAQSSANPANPSPSLKSANDSFAQFRKAAKEKAAKKQQMMEQQELRRQQKEAVEKERARAEQDRERARREEELLEKAMEQMKEKEGRLSQDSQRREIVKNPNLGSKIGVPSSASSSPQIGGSQSMTPTPLQSPHISTPSPSVDPTKLSDRDRQKLREQERRRREAMAGKIDMNHQSDLMAEFEEQCGK</sequence>
<protein>
    <recommendedName>
        <fullName evidence="2">Bromodomain protein 4 C-terminal domain-containing protein</fullName>
    </recommendedName>
</protein>
<feature type="compositionally biased region" description="Pro residues" evidence="1">
    <location>
        <begin position="39"/>
        <end position="54"/>
    </location>
</feature>
<feature type="compositionally biased region" description="Polar residues" evidence="1">
    <location>
        <begin position="94"/>
        <end position="103"/>
    </location>
</feature>
<dbReference type="AlphaFoldDB" id="A0A5N5TP42"/>
<feature type="compositionally biased region" description="Basic and acidic residues" evidence="1">
    <location>
        <begin position="416"/>
        <end position="471"/>
    </location>
</feature>
<feature type="region of interest" description="Disordered" evidence="1">
    <location>
        <begin position="372"/>
        <end position="391"/>
    </location>
</feature>
<evidence type="ECO:0000313" key="3">
    <source>
        <dbReference type="EMBL" id="KAB7507947.1"/>
    </source>
</evidence>